<dbReference type="GO" id="GO:0005524">
    <property type="term" value="F:ATP binding"/>
    <property type="evidence" value="ECO:0007669"/>
    <property type="project" value="UniProtKB-KW"/>
</dbReference>
<evidence type="ECO:0000256" key="8">
    <source>
        <dbReference type="ARBA" id="ARBA00022842"/>
    </source>
</evidence>
<evidence type="ECO:0000256" key="10">
    <source>
        <dbReference type="ARBA" id="ARBA00038276"/>
    </source>
</evidence>
<dbReference type="Pfam" id="PF01909">
    <property type="entry name" value="NTP_transf_2"/>
    <property type="match status" value="1"/>
</dbReference>
<name>A0A848DAL6_9EURY</name>
<evidence type="ECO:0000256" key="12">
    <source>
        <dbReference type="ARBA" id="ARBA00048696"/>
    </source>
</evidence>
<dbReference type="InterPro" id="IPR043519">
    <property type="entry name" value="NT_sf"/>
</dbReference>
<keyword evidence="8" id="KW-0460">Magnesium</keyword>
<comment type="catalytic activity">
    <reaction evidence="12">
        <text>L-tyrosyl-[protein] + ATP = O-(5'-adenylyl)-L-tyrosyl-[protein] + diphosphate</text>
        <dbReference type="Rhea" id="RHEA:54288"/>
        <dbReference type="Rhea" id="RHEA-COMP:10136"/>
        <dbReference type="Rhea" id="RHEA-COMP:13846"/>
        <dbReference type="ChEBI" id="CHEBI:30616"/>
        <dbReference type="ChEBI" id="CHEBI:33019"/>
        <dbReference type="ChEBI" id="CHEBI:46858"/>
        <dbReference type="ChEBI" id="CHEBI:83624"/>
        <dbReference type="EC" id="2.7.7.108"/>
    </reaction>
</comment>
<dbReference type="InterPro" id="IPR002934">
    <property type="entry name" value="Polymerase_NTP_transf_dom"/>
</dbReference>
<gene>
    <name evidence="14" type="ORF">GIS02_03020</name>
</gene>
<evidence type="ECO:0000256" key="4">
    <source>
        <dbReference type="ARBA" id="ARBA00022695"/>
    </source>
</evidence>
<dbReference type="GO" id="GO:0046872">
    <property type="term" value="F:metal ion binding"/>
    <property type="evidence" value="ECO:0007669"/>
    <property type="project" value="UniProtKB-KW"/>
</dbReference>
<organism evidence="14 15">
    <name type="scientific">Candidatus Ethanoperedens thermophilum</name>
    <dbReference type="NCBI Taxonomy" id="2766897"/>
    <lineage>
        <taxon>Archaea</taxon>
        <taxon>Methanobacteriati</taxon>
        <taxon>Methanobacteriota</taxon>
        <taxon>Stenosarchaea group</taxon>
        <taxon>Methanomicrobia</taxon>
        <taxon>Methanosarcinales</taxon>
        <taxon>Methanosarcinales incertae sedis</taxon>
        <taxon>GOM Arc I cluster</taxon>
        <taxon>Candidatus Ethanoperedens</taxon>
    </lineage>
</organism>
<dbReference type="Gene3D" id="3.30.460.10">
    <property type="entry name" value="Beta Polymerase, domain 2"/>
    <property type="match status" value="1"/>
</dbReference>
<feature type="domain" description="Polymerase nucleotidyl transferase" evidence="13">
    <location>
        <begin position="22"/>
        <end position="99"/>
    </location>
</feature>
<evidence type="ECO:0000313" key="14">
    <source>
        <dbReference type="EMBL" id="NMG83162.1"/>
    </source>
</evidence>
<evidence type="ECO:0000313" key="15">
    <source>
        <dbReference type="Proteomes" id="UP000606580"/>
    </source>
</evidence>
<dbReference type="GO" id="GO:0070733">
    <property type="term" value="F:AMPylase activity"/>
    <property type="evidence" value="ECO:0007669"/>
    <property type="project" value="UniProtKB-EC"/>
</dbReference>
<dbReference type="InterPro" id="IPR052038">
    <property type="entry name" value="Type-VII_TA_antitoxin"/>
</dbReference>
<reference evidence="14" key="1">
    <citation type="journal article" date="2020" name="MBio">
        <title>'Candidatus Ethanoperedens,' a Thermophilic Genus of Archaea Mediating the Anaerobic Oxidation of Ethane.</title>
        <authorList>
            <person name="Hahn C.J."/>
            <person name="Laso-Perez R."/>
            <person name="Vulcano F."/>
            <person name="Vaziourakis K.M."/>
            <person name="Stokke R."/>
            <person name="Steen I.H."/>
            <person name="Teske A."/>
            <person name="Boetius A."/>
            <person name="Liebeke M."/>
            <person name="Amann R."/>
            <person name="Knittel K."/>
            <person name="Wegener G."/>
        </authorList>
    </citation>
    <scope>NUCLEOTIDE SEQUENCE</scope>
    <source>
        <strain evidence="14">GoM-Arc1-LC-WB58</strain>
    </source>
</reference>
<evidence type="ECO:0000256" key="7">
    <source>
        <dbReference type="ARBA" id="ARBA00022840"/>
    </source>
</evidence>
<evidence type="ECO:0000256" key="9">
    <source>
        <dbReference type="ARBA" id="ARBA00034531"/>
    </source>
</evidence>
<dbReference type="PANTHER" id="PTHR33571">
    <property type="entry name" value="SSL8005 PROTEIN"/>
    <property type="match status" value="1"/>
</dbReference>
<dbReference type="PANTHER" id="PTHR33571:SF14">
    <property type="entry name" value="PROTEIN ADENYLYLTRANSFERASE MJ0435-RELATED"/>
    <property type="match status" value="1"/>
</dbReference>
<evidence type="ECO:0000256" key="6">
    <source>
        <dbReference type="ARBA" id="ARBA00022741"/>
    </source>
</evidence>
<evidence type="ECO:0000256" key="11">
    <source>
        <dbReference type="ARBA" id="ARBA00047518"/>
    </source>
</evidence>
<dbReference type="CDD" id="cd05403">
    <property type="entry name" value="NT_KNTase_like"/>
    <property type="match status" value="1"/>
</dbReference>
<protein>
    <recommendedName>
        <fullName evidence="9">protein adenylyltransferase</fullName>
        <ecNumber evidence="9">2.7.7.108</ecNumber>
    </recommendedName>
</protein>
<keyword evidence="7" id="KW-0067">ATP-binding</keyword>
<proteinExistence type="inferred from homology"/>
<evidence type="ECO:0000259" key="13">
    <source>
        <dbReference type="Pfam" id="PF01909"/>
    </source>
</evidence>
<dbReference type="EMBL" id="WNEG01000057">
    <property type="protein sequence ID" value="NMG83162.1"/>
    <property type="molecule type" value="Genomic_DNA"/>
</dbReference>
<dbReference type="AlphaFoldDB" id="A0A848DAL6"/>
<dbReference type="EC" id="2.7.7.108" evidence="9"/>
<evidence type="ECO:0000256" key="2">
    <source>
        <dbReference type="ARBA" id="ARBA00022649"/>
    </source>
</evidence>
<evidence type="ECO:0000256" key="3">
    <source>
        <dbReference type="ARBA" id="ARBA00022679"/>
    </source>
</evidence>
<comment type="similarity">
    <text evidence="10">Belongs to the MntA antitoxin family.</text>
</comment>
<keyword evidence="3 14" id="KW-0808">Transferase</keyword>
<evidence type="ECO:0000256" key="1">
    <source>
        <dbReference type="ARBA" id="ARBA00001946"/>
    </source>
</evidence>
<sequence>MTTQKEIIRTLRRTLPHLMATYGVKRMGLFGSFAKGTSREDSDVDILVEFKKPVGFEFIELAEYIEELLGRRVDILTSEGIKSIRFKEVASDIERSMIYV</sequence>
<dbReference type="Proteomes" id="UP000606580">
    <property type="component" value="Unassembled WGS sequence"/>
</dbReference>
<keyword evidence="6" id="KW-0547">Nucleotide-binding</keyword>
<comment type="caution">
    <text evidence="14">The sequence shown here is derived from an EMBL/GenBank/DDBJ whole genome shotgun (WGS) entry which is preliminary data.</text>
</comment>
<keyword evidence="4" id="KW-0548">Nucleotidyltransferase</keyword>
<keyword evidence="5" id="KW-0479">Metal-binding</keyword>
<keyword evidence="2" id="KW-1277">Toxin-antitoxin system</keyword>
<comment type="catalytic activity">
    <reaction evidence="11">
        <text>O-(5'-adenylyl)-L-tyrosyl-[protein] + ATP = O-[5'-(adenylyl-(5'-&gt;3')-adenylyl)]-L-tyrosyl-[protein] + diphosphate</text>
        <dbReference type="Rhea" id="RHEA:66528"/>
        <dbReference type="Rhea" id="RHEA-COMP:13846"/>
        <dbReference type="Rhea" id="RHEA-COMP:17046"/>
        <dbReference type="ChEBI" id="CHEBI:30616"/>
        <dbReference type="ChEBI" id="CHEBI:33019"/>
        <dbReference type="ChEBI" id="CHEBI:83624"/>
        <dbReference type="ChEBI" id="CHEBI:167160"/>
    </reaction>
</comment>
<accession>A0A848DAL6</accession>
<dbReference type="SUPFAM" id="SSF81301">
    <property type="entry name" value="Nucleotidyltransferase"/>
    <property type="match status" value="1"/>
</dbReference>
<evidence type="ECO:0000256" key="5">
    <source>
        <dbReference type="ARBA" id="ARBA00022723"/>
    </source>
</evidence>
<comment type="cofactor">
    <cofactor evidence="1">
        <name>Mg(2+)</name>
        <dbReference type="ChEBI" id="CHEBI:18420"/>
    </cofactor>
</comment>